<evidence type="ECO:0000313" key="6">
    <source>
        <dbReference type="Proteomes" id="UP000221222"/>
    </source>
</evidence>
<dbReference type="GO" id="GO:0015689">
    <property type="term" value="P:molybdate ion transport"/>
    <property type="evidence" value="ECO:0007669"/>
    <property type="project" value="InterPro"/>
</dbReference>
<comment type="similarity">
    <text evidence="1">Belongs to the bacterial solute-binding protein ModA family.</text>
</comment>
<dbReference type="AlphaFoldDB" id="A0A2G1DGT7"/>
<dbReference type="PANTHER" id="PTHR30632">
    <property type="entry name" value="MOLYBDATE-BINDING PERIPLASMIC PROTEIN"/>
    <property type="match status" value="1"/>
</dbReference>
<dbReference type="Pfam" id="PF13531">
    <property type="entry name" value="SBP_bac_11"/>
    <property type="match status" value="1"/>
</dbReference>
<dbReference type="PANTHER" id="PTHR30632:SF14">
    <property type="entry name" value="TUNGSTATE_MOLYBDATE_CHROMATE-BINDING PROTEIN MODA"/>
    <property type="match status" value="1"/>
</dbReference>
<name>A0A2G1DGT7_9BACT</name>
<dbReference type="Proteomes" id="UP000221222">
    <property type="component" value="Unassembled WGS sequence"/>
</dbReference>
<dbReference type="SUPFAM" id="SSF53850">
    <property type="entry name" value="Periplasmic binding protein-like II"/>
    <property type="match status" value="1"/>
</dbReference>
<evidence type="ECO:0000256" key="2">
    <source>
        <dbReference type="ARBA" id="ARBA00022723"/>
    </source>
</evidence>
<proteinExistence type="inferred from homology"/>
<protein>
    <submittedName>
        <fullName evidence="5">Molybdate ABC transporter substrate-binding protein</fullName>
    </submittedName>
</protein>
<dbReference type="Gene3D" id="3.40.190.10">
    <property type="entry name" value="Periplasmic binding protein-like II"/>
    <property type="match status" value="1"/>
</dbReference>
<dbReference type="InterPro" id="IPR050682">
    <property type="entry name" value="ModA/WtpA"/>
</dbReference>
<dbReference type="GO" id="GO:0046872">
    <property type="term" value="F:metal ion binding"/>
    <property type="evidence" value="ECO:0007669"/>
    <property type="project" value="UniProtKB-KW"/>
</dbReference>
<accession>A0A2G1DGT7</accession>
<dbReference type="NCBIfam" id="TIGR01256">
    <property type="entry name" value="modA"/>
    <property type="match status" value="1"/>
</dbReference>
<feature type="chain" id="PRO_5013827510" evidence="4">
    <location>
        <begin position="19"/>
        <end position="231"/>
    </location>
</feature>
<evidence type="ECO:0000313" key="5">
    <source>
        <dbReference type="EMBL" id="PHO17705.1"/>
    </source>
</evidence>
<dbReference type="InterPro" id="IPR005950">
    <property type="entry name" value="ModA"/>
</dbReference>
<keyword evidence="2" id="KW-0479">Metal-binding</keyword>
<evidence type="ECO:0000256" key="1">
    <source>
        <dbReference type="ARBA" id="ARBA00009175"/>
    </source>
</evidence>
<organism evidence="5 6">
    <name type="scientific">Malaciobacter molluscorum LMG 25693</name>
    <dbReference type="NCBI Taxonomy" id="870501"/>
    <lineage>
        <taxon>Bacteria</taxon>
        <taxon>Pseudomonadati</taxon>
        <taxon>Campylobacterota</taxon>
        <taxon>Epsilonproteobacteria</taxon>
        <taxon>Campylobacterales</taxon>
        <taxon>Arcobacteraceae</taxon>
        <taxon>Malaciobacter</taxon>
    </lineage>
</organism>
<keyword evidence="3 4" id="KW-0732">Signal</keyword>
<keyword evidence="6" id="KW-1185">Reference proteome</keyword>
<dbReference type="GO" id="GO:0030973">
    <property type="term" value="F:molybdate ion binding"/>
    <property type="evidence" value="ECO:0007669"/>
    <property type="project" value="TreeGrafter"/>
</dbReference>
<sequence>MMKKLLLILFLPIVIINASDFKIAAGAGYKKPIQEILKLYNKNIDAFYGNMRQVSAQAKHTNLALIIGDKNFLQNKSNIDFIKYTTIGEGKAVLAYSKKIKINNLNEILLDKIKRVSIPHPKKAIYGIAAMQILKNSKIFLDIKEKLFITATVPQVTTYLITNEIDVGIINLTSALANKNKLGGYIKIDNKLYSKIDIVAASTGNCKKECKDFLKFIQTKKAKDIFTKFGL</sequence>
<dbReference type="EMBL" id="NXFY01000013">
    <property type="protein sequence ID" value="PHO17705.1"/>
    <property type="molecule type" value="Genomic_DNA"/>
</dbReference>
<feature type="signal peptide" evidence="4">
    <location>
        <begin position="1"/>
        <end position="18"/>
    </location>
</feature>
<reference evidence="5 6" key="1">
    <citation type="submission" date="2017-09" db="EMBL/GenBank/DDBJ databases">
        <title>Arcobacter canalis sp. nov., a new species isolated from a water canal contaminated with urban sewage.</title>
        <authorList>
            <person name="Perez-Cataluna A."/>
            <person name="Salas-Masso N."/>
            <person name="Figueras M.J."/>
        </authorList>
    </citation>
    <scope>NUCLEOTIDE SEQUENCE [LARGE SCALE GENOMIC DNA]</scope>
    <source>
        <strain evidence="5 6">F98-3</strain>
    </source>
</reference>
<comment type="caution">
    <text evidence="5">The sequence shown here is derived from an EMBL/GenBank/DDBJ whole genome shotgun (WGS) entry which is preliminary data.</text>
</comment>
<evidence type="ECO:0000256" key="4">
    <source>
        <dbReference type="SAM" id="SignalP"/>
    </source>
</evidence>
<evidence type="ECO:0000256" key="3">
    <source>
        <dbReference type="ARBA" id="ARBA00022729"/>
    </source>
</evidence>
<gene>
    <name evidence="5" type="primary">modA</name>
    <name evidence="5" type="ORF">CPU12_08910</name>
</gene>